<dbReference type="EMBL" id="VSSS01000060">
    <property type="protein sequence ID" value="TYL89480.1"/>
    <property type="molecule type" value="Genomic_DNA"/>
</dbReference>
<keyword evidence="1" id="KW-0732">Signal</keyword>
<sequence>MELDMSPRTKRRIAVTMLFLAIGASCPALASTAPLSPKGDAIVQFERGELVRLRSGGPMMTVSAVKDDQVECIWTDDSGQPDDATFPADVLQKF</sequence>
<evidence type="ECO:0000313" key="3">
    <source>
        <dbReference type="Proteomes" id="UP000324758"/>
    </source>
</evidence>
<dbReference type="OrthoDB" id="7173769at2"/>
<feature type="chain" id="PRO_5022667991" evidence="1">
    <location>
        <begin position="31"/>
        <end position="94"/>
    </location>
</feature>
<dbReference type="Proteomes" id="UP000324758">
    <property type="component" value="Unassembled WGS sequence"/>
</dbReference>
<gene>
    <name evidence="2" type="ORF">FXB40_35220</name>
</gene>
<dbReference type="InterPro" id="IPR019226">
    <property type="entry name" value="DUF2158"/>
</dbReference>
<protein>
    <submittedName>
        <fullName evidence="2">DUF2158 domain-containing protein</fullName>
    </submittedName>
</protein>
<evidence type="ECO:0000313" key="2">
    <source>
        <dbReference type="EMBL" id="TYL89480.1"/>
    </source>
</evidence>
<keyword evidence="3" id="KW-1185">Reference proteome</keyword>
<feature type="signal peptide" evidence="1">
    <location>
        <begin position="1"/>
        <end position="30"/>
    </location>
</feature>
<organism evidence="2 3">
    <name type="scientific">Bradyrhizobium rifense</name>
    <dbReference type="NCBI Taxonomy" id="515499"/>
    <lineage>
        <taxon>Bacteria</taxon>
        <taxon>Pseudomonadati</taxon>
        <taxon>Pseudomonadota</taxon>
        <taxon>Alphaproteobacteria</taxon>
        <taxon>Hyphomicrobiales</taxon>
        <taxon>Nitrobacteraceae</taxon>
        <taxon>Bradyrhizobium</taxon>
    </lineage>
</organism>
<dbReference type="AlphaFoldDB" id="A0A5D3KAT7"/>
<proteinExistence type="predicted"/>
<reference evidence="2 3" key="1">
    <citation type="submission" date="2019-08" db="EMBL/GenBank/DDBJ databases">
        <title>Bradyrhizobium hipponensis sp. nov., a rhizobium isolated from a Lupinus angustifolius root nodule in Tunisia.</title>
        <authorList>
            <person name="Off K."/>
            <person name="Rejili M."/>
            <person name="Mars M."/>
            <person name="Brachmann A."/>
            <person name="Marin M."/>
        </authorList>
    </citation>
    <scope>NUCLEOTIDE SEQUENCE [LARGE SCALE GENOMIC DNA]</scope>
    <source>
        <strain evidence="2 3">CTAW71</strain>
    </source>
</reference>
<comment type="caution">
    <text evidence="2">The sequence shown here is derived from an EMBL/GenBank/DDBJ whole genome shotgun (WGS) entry which is preliminary data.</text>
</comment>
<dbReference type="RefSeq" id="WP_148776875.1">
    <property type="nucleotide sequence ID" value="NZ_VSSS01000060.1"/>
</dbReference>
<accession>A0A5D3KAT7</accession>
<evidence type="ECO:0000256" key="1">
    <source>
        <dbReference type="SAM" id="SignalP"/>
    </source>
</evidence>
<name>A0A5D3KAT7_9BRAD</name>
<dbReference type="Pfam" id="PF09926">
    <property type="entry name" value="DUF2158"/>
    <property type="match status" value="1"/>
</dbReference>